<dbReference type="HAMAP" id="MF_01139">
    <property type="entry name" value="ISPT"/>
    <property type="match status" value="1"/>
</dbReference>
<keyword evidence="2" id="KW-0460">Magnesium</keyword>
<dbReference type="InterPro" id="IPR036424">
    <property type="entry name" value="UPP_synth-like_sf"/>
</dbReference>
<dbReference type="EMBL" id="ABXA01000036">
    <property type="protein sequence ID" value="EEB35814.1"/>
    <property type="molecule type" value="Genomic_DNA"/>
</dbReference>
<feature type="binding site" evidence="2">
    <location>
        <position position="90"/>
    </location>
    <ligand>
        <name>substrate</name>
    </ligand>
</feature>
<protein>
    <recommendedName>
        <fullName evidence="2">Isoprenyl transferase</fullName>
        <ecNumber evidence="2">2.5.1.-</ecNumber>
    </recommendedName>
</protein>
<feature type="binding site" evidence="2">
    <location>
        <position position="88"/>
    </location>
    <ligand>
        <name>substrate</name>
    </ligand>
</feature>
<gene>
    <name evidence="3" type="primary">uppS</name>
    <name evidence="3" type="ORF">ANHYDRO_01480</name>
</gene>
<feature type="binding site" evidence="2">
    <location>
        <begin position="209"/>
        <end position="211"/>
    </location>
    <ligand>
        <name>substrate</name>
    </ligand>
</feature>
<dbReference type="NCBIfam" id="NF011405">
    <property type="entry name" value="PRK14830.1"/>
    <property type="match status" value="1"/>
</dbReference>
<feature type="binding site" evidence="2">
    <location>
        <position position="39"/>
    </location>
    <ligand>
        <name>Mg(2+)</name>
        <dbReference type="ChEBI" id="CHEBI:18420"/>
    </ligand>
</feature>
<dbReference type="EC" id="2.5.1.-" evidence="2"/>
<feature type="binding site" evidence="2">
    <location>
        <begin position="40"/>
        <end position="43"/>
    </location>
    <ligand>
        <name>substrate</name>
    </ligand>
</feature>
<dbReference type="PROSITE" id="PS01066">
    <property type="entry name" value="UPP_SYNTHASE"/>
    <property type="match status" value="1"/>
</dbReference>
<evidence type="ECO:0000313" key="4">
    <source>
        <dbReference type="Proteomes" id="UP000005451"/>
    </source>
</evidence>
<keyword evidence="1 2" id="KW-0808">Transferase</keyword>
<evidence type="ECO:0000256" key="2">
    <source>
        <dbReference type="HAMAP-Rule" id="MF_01139"/>
    </source>
</evidence>
<dbReference type="SUPFAM" id="SSF64005">
    <property type="entry name" value="Undecaprenyl diphosphate synthase"/>
    <property type="match status" value="1"/>
</dbReference>
<feature type="binding site" evidence="2">
    <location>
        <position position="56"/>
    </location>
    <ligand>
        <name>substrate</name>
    </ligand>
</feature>
<feature type="binding site" evidence="2">
    <location>
        <position position="44"/>
    </location>
    <ligand>
        <name>substrate</name>
    </ligand>
</feature>
<dbReference type="Pfam" id="PF01255">
    <property type="entry name" value="Prenyltransf"/>
    <property type="match status" value="1"/>
</dbReference>
<dbReference type="Proteomes" id="UP000005451">
    <property type="component" value="Unassembled WGS sequence"/>
</dbReference>
<evidence type="ECO:0000313" key="3">
    <source>
        <dbReference type="EMBL" id="EEB35814.1"/>
    </source>
</evidence>
<feature type="binding site" evidence="2">
    <location>
        <position position="52"/>
    </location>
    <ligand>
        <name>substrate</name>
    </ligand>
</feature>
<feature type="binding site" evidence="2">
    <location>
        <position position="222"/>
    </location>
    <ligand>
        <name>Mg(2+)</name>
        <dbReference type="ChEBI" id="CHEBI:18420"/>
    </ligand>
</feature>
<comment type="similarity">
    <text evidence="2">Belongs to the UPP synthase family.</text>
</comment>
<feature type="active site" description="Proton acceptor" evidence="2">
    <location>
        <position position="87"/>
    </location>
</feature>
<comment type="cofactor">
    <cofactor evidence="2">
        <name>Mg(2+)</name>
        <dbReference type="ChEBI" id="CHEBI:18420"/>
    </cofactor>
    <text evidence="2">Binds 2 magnesium ions per subunit.</text>
</comment>
<proteinExistence type="inferred from homology"/>
<dbReference type="Gene3D" id="3.40.1180.10">
    <property type="entry name" value="Decaprenyl diphosphate synthase-like"/>
    <property type="match status" value="1"/>
</dbReference>
<feature type="binding site" evidence="2">
    <location>
        <begin position="84"/>
        <end position="86"/>
    </location>
    <ligand>
        <name>substrate</name>
    </ligand>
</feature>
<dbReference type="STRING" id="561177.ANHYDRO_01480"/>
<dbReference type="PANTHER" id="PTHR10291">
    <property type="entry name" value="DEHYDRODOLICHYL DIPHOSPHATE SYNTHASE FAMILY MEMBER"/>
    <property type="match status" value="1"/>
</dbReference>
<dbReference type="eggNOG" id="COG0020">
    <property type="taxonomic scope" value="Bacteria"/>
</dbReference>
<keyword evidence="2" id="KW-0479">Metal-binding</keyword>
<feature type="binding site" evidence="2">
    <location>
        <position position="203"/>
    </location>
    <ligand>
        <name>substrate</name>
    </ligand>
</feature>
<name>B6WA54_9FIRM</name>
<dbReference type="AlphaFoldDB" id="B6WA54"/>
<comment type="caution">
    <text evidence="3">The sequence shown here is derived from an EMBL/GenBank/DDBJ whole genome shotgun (WGS) entry which is preliminary data.</text>
</comment>
<accession>B6WA54</accession>
<comment type="subunit">
    <text evidence="2">Homodimer.</text>
</comment>
<dbReference type="GO" id="GO:0000287">
    <property type="term" value="F:magnesium ion binding"/>
    <property type="evidence" value="ECO:0007669"/>
    <property type="project" value="UniProtKB-UniRule"/>
</dbReference>
<dbReference type="FunFam" id="3.40.1180.10:FF:000001">
    <property type="entry name" value="(2E,6E)-farnesyl-diphosphate-specific ditrans,polycis-undecaprenyl-diphosphate synthase"/>
    <property type="match status" value="1"/>
</dbReference>
<reference evidence="3 4" key="1">
    <citation type="submission" date="2008-09" db="EMBL/GenBank/DDBJ databases">
        <authorList>
            <person name="Fulton L."/>
            <person name="Clifton S."/>
            <person name="Fulton B."/>
            <person name="Xu J."/>
            <person name="Minx P."/>
            <person name="Pepin K.H."/>
            <person name="Johnson M."/>
            <person name="Thiruvilangam P."/>
            <person name="Bhonagiri V."/>
            <person name="Nash W.E."/>
            <person name="Mardis E.R."/>
            <person name="Wilson R.K."/>
        </authorList>
    </citation>
    <scope>NUCLEOTIDE SEQUENCE [LARGE SCALE GENOMIC DNA]</scope>
    <source>
        <strain evidence="3 4">DSM 7454</strain>
    </source>
</reference>
<dbReference type="GO" id="GO:0045547">
    <property type="term" value="F:ditrans,polycis-polyprenyl diphosphate synthase [(2E,6E)-farnesyl diphosphate specific] activity"/>
    <property type="evidence" value="ECO:0007669"/>
    <property type="project" value="TreeGrafter"/>
</dbReference>
<reference evidence="3 4" key="2">
    <citation type="submission" date="2008-10" db="EMBL/GenBank/DDBJ databases">
        <title>Draft genome sequence of Anaerococcus hydrogenalis (DSM 7454).</title>
        <authorList>
            <person name="Sudarsanam P."/>
            <person name="Ley R."/>
            <person name="Guruge J."/>
            <person name="Turnbaugh P.J."/>
            <person name="Mahowald M."/>
            <person name="Liep D."/>
            <person name="Gordon J."/>
        </authorList>
    </citation>
    <scope>NUCLEOTIDE SEQUENCE [LARGE SCALE GENOMIC DNA]</scope>
    <source>
        <strain evidence="3 4">DSM 7454</strain>
    </source>
</reference>
<dbReference type="InterPro" id="IPR018520">
    <property type="entry name" value="UPP_synth-like_CS"/>
</dbReference>
<evidence type="ECO:0000256" key="1">
    <source>
        <dbReference type="ARBA" id="ARBA00022679"/>
    </source>
</evidence>
<dbReference type="NCBIfam" id="TIGR00055">
    <property type="entry name" value="uppS"/>
    <property type="match status" value="1"/>
</dbReference>
<comment type="function">
    <text evidence="2">Catalyzes the condensation of isopentenyl diphosphate (IPP) with allylic pyrophosphates generating different type of terpenoids.</text>
</comment>
<feature type="active site" evidence="2">
    <location>
        <position position="39"/>
    </location>
</feature>
<organism evidence="3 4">
    <name type="scientific">Anaerococcus hydrogenalis DSM 7454</name>
    <dbReference type="NCBI Taxonomy" id="561177"/>
    <lineage>
        <taxon>Bacteria</taxon>
        <taxon>Bacillati</taxon>
        <taxon>Bacillota</taxon>
        <taxon>Tissierellia</taxon>
        <taxon>Tissierellales</taxon>
        <taxon>Peptoniphilaceae</taxon>
        <taxon>Anaerococcus</taxon>
    </lineage>
</organism>
<dbReference type="GO" id="GO:0016094">
    <property type="term" value="P:polyprenol biosynthetic process"/>
    <property type="evidence" value="ECO:0007669"/>
    <property type="project" value="TreeGrafter"/>
</dbReference>
<sequence>MQIAFLFQYLYLWYNLIEIILEGRLMKEKELNHLAIILDGNGRWAKNKNMPRSMGHKEGSENVVDIALYAKEKGIKYLTLYAFSTENWKRPKIEVNYLMKLLAKFIKDKTKLLMENEVKLNIIGDISKLPEKTMRACLDVCELTKNNDQLVLNMAINYGGRSEIVKAFKDMAKDGIDFEKIDEDDISNYLYTKNMPDPDLLIRTGGDLRISNFLIYQMAYTEYYFTDVLWPDFSKKDLDKAVDSFYGRDRRYGGLNEPS</sequence>
<dbReference type="PANTHER" id="PTHR10291:SF0">
    <property type="entry name" value="DEHYDRODOLICHYL DIPHOSPHATE SYNTHASE 2"/>
    <property type="match status" value="1"/>
</dbReference>
<dbReference type="InterPro" id="IPR001441">
    <property type="entry name" value="UPP_synth-like"/>
</dbReference>
<dbReference type="CDD" id="cd00475">
    <property type="entry name" value="Cis_IPPS"/>
    <property type="match status" value="1"/>
</dbReference>